<organism evidence="3">
    <name type="scientific">Serpula lacrymans var. lacrymans (strain S7.3)</name>
    <name type="common">Dry rot fungus</name>
    <dbReference type="NCBI Taxonomy" id="936435"/>
    <lineage>
        <taxon>Eukaryota</taxon>
        <taxon>Fungi</taxon>
        <taxon>Dikarya</taxon>
        <taxon>Basidiomycota</taxon>
        <taxon>Agaricomycotina</taxon>
        <taxon>Agaricomycetes</taxon>
        <taxon>Agaricomycetidae</taxon>
        <taxon>Boletales</taxon>
        <taxon>Coniophorineae</taxon>
        <taxon>Serpulaceae</taxon>
        <taxon>Serpula</taxon>
    </lineage>
</organism>
<feature type="compositionally biased region" description="Polar residues" evidence="1">
    <location>
        <begin position="1"/>
        <end position="22"/>
    </location>
</feature>
<dbReference type="InParanoid" id="F8PG41"/>
<reference evidence="3" key="1">
    <citation type="journal article" date="2011" name="Science">
        <title>The plant cell wall-decomposing machinery underlies the functional diversity of forest fungi.</title>
        <authorList>
            <person name="Eastwood D.C."/>
            <person name="Floudas D."/>
            <person name="Binder M."/>
            <person name="Majcherczyk A."/>
            <person name="Schneider P."/>
            <person name="Aerts A."/>
            <person name="Asiegbu F.O."/>
            <person name="Baker S.E."/>
            <person name="Barry K."/>
            <person name="Bendiksby M."/>
            <person name="Blumentritt M."/>
            <person name="Coutinho P.M."/>
            <person name="Cullen D."/>
            <person name="de Vries R.P."/>
            <person name="Gathman A."/>
            <person name="Goodell B."/>
            <person name="Henrissat B."/>
            <person name="Ihrmark K."/>
            <person name="Kauserud H."/>
            <person name="Kohler A."/>
            <person name="LaButti K."/>
            <person name="Lapidus A."/>
            <person name="Lavin J.L."/>
            <person name="Lee Y.-H."/>
            <person name="Lindquist E."/>
            <person name="Lilly W."/>
            <person name="Lucas S."/>
            <person name="Morin E."/>
            <person name="Murat C."/>
            <person name="Oguiza J.A."/>
            <person name="Park J."/>
            <person name="Pisabarro A.G."/>
            <person name="Riley R."/>
            <person name="Rosling A."/>
            <person name="Salamov A."/>
            <person name="Schmidt O."/>
            <person name="Schmutz J."/>
            <person name="Skrede I."/>
            <person name="Stenlid J."/>
            <person name="Wiebenga A."/>
            <person name="Xie X."/>
            <person name="Kuees U."/>
            <person name="Hibbett D.S."/>
            <person name="Hoffmeister D."/>
            <person name="Hoegberg N."/>
            <person name="Martin F."/>
            <person name="Grigoriev I.V."/>
            <person name="Watkinson S.C."/>
        </authorList>
    </citation>
    <scope>NUCLEOTIDE SEQUENCE [LARGE SCALE GENOMIC DNA]</scope>
    <source>
        <strain evidence="3">strain S7.3</strain>
    </source>
</reference>
<dbReference type="EMBL" id="GL945474">
    <property type="protein sequence ID" value="EGO05376.1"/>
    <property type="molecule type" value="Genomic_DNA"/>
</dbReference>
<feature type="region of interest" description="Disordered" evidence="1">
    <location>
        <begin position="86"/>
        <end position="117"/>
    </location>
</feature>
<feature type="region of interest" description="Disordered" evidence="1">
    <location>
        <begin position="1"/>
        <end position="27"/>
    </location>
</feature>
<evidence type="ECO:0000256" key="1">
    <source>
        <dbReference type="SAM" id="MobiDB-lite"/>
    </source>
</evidence>
<dbReference type="Proteomes" id="UP000008063">
    <property type="component" value="Unassembled WGS sequence"/>
</dbReference>
<evidence type="ECO:0000313" key="3">
    <source>
        <dbReference type="Proteomes" id="UP000008063"/>
    </source>
</evidence>
<feature type="compositionally biased region" description="Polar residues" evidence="1">
    <location>
        <begin position="92"/>
        <end position="117"/>
    </location>
</feature>
<protein>
    <submittedName>
        <fullName evidence="2">Uncharacterized protein</fullName>
    </submittedName>
</protein>
<accession>F8PG41</accession>
<dbReference type="OrthoDB" id="2595043at2759"/>
<sequence>MSSESNTAADSNPTPNGSTTEHPSLESDISRLTSLLLNDTAIAEGSDLAELLAQLDSADGMANGVETRLDSVLEKLDTLLEALERNEDGLTAGTNVDSGASDSSTAQTSSETKAASQ</sequence>
<name>F8PG41_SERL3</name>
<evidence type="ECO:0000313" key="2">
    <source>
        <dbReference type="EMBL" id="EGO05376.1"/>
    </source>
</evidence>
<proteinExistence type="predicted"/>
<gene>
    <name evidence="2" type="ORF">SERLA73DRAFT_174502</name>
</gene>
<keyword evidence="3" id="KW-1185">Reference proteome</keyword>
<dbReference type="AlphaFoldDB" id="F8PG41"/>
<dbReference type="HOGENOM" id="CLU_2086249_0_0_1"/>